<keyword evidence="17" id="KW-1185">Reference proteome</keyword>
<comment type="caution">
    <text evidence="16">The sequence shown here is derived from an EMBL/GenBank/DDBJ whole genome shotgun (WGS) entry which is preliminary data.</text>
</comment>
<dbReference type="EMBL" id="AMRI01000019">
    <property type="protein sequence ID" value="EKE70996.1"/>
    <property type="molecule type" value="Genomic_DNA"/>
</dbReference>
<dbReference type="CDD" id="cd11386">
    <property type="entry name" value="MCP_signal"/>
    <property type="match status" value="1"/>
</dbReference>
<feature type="domain" description="HAMP" evidence="15">
    <location>
        <begin position="310"/>
        <end position="364"/>
    </location>
</feature>
<dbReference type="Proteomes" id="UP000006755">
    <property type="component" value="Unassembled WGS sequence"/>
</dbReference>
<dbReference type="RefSeq" id="WP_008485468.1">
    <property type="nucleotide sequence ID" value="NZ_AMRI01000019.1"/>
</dbReference>
<dbReference type="SMART" id="SM00283">
    <property type="entry name" value="MA"/>
    <property type="match status" value="1"/>
</dbReference>
<evidence type="ECO:0000259" key="13">
    <source>
        <dbReference type="PROSITE" id="PS50111"/>
    </source>
</evidence>
<dbReference type="Gene3D" id="1.10.287.950">
    <property type="entry name" value="Methyl-accepting chemotaxis protein"/>
    <property type="match status" value="1"/>
</dbReference>
<evidence type="ECO:0000256" key="3">
    <source>
        <dbReference type="ARBA" id="ARBA00022481"/>
    </source>
</evidence>
<keyword evidence="9 11" id="KW-0807">Transducer</keyword>
<evidence type="ECO:0000256" key="9">
    <source>
        <dbReference type="ARBA" id="ARBA00023224"/>
    </source>
</evidence>
<dbReference type="PANTHER" id="PTHR32089:SF39">
    <property type="entry name" value="METHYL-ACCEPTING CHEMOTAXIS PROTEIN HLYB"/>
    <property type="match status" value="1"/>
</dbReference>
<evidence type="ECO:0000313" key="17">
    <source>
        <dbReference type="Proteomes" id="UP000006755"/>
    </source>
</evidence>
<keyword evidence="7 12" id="KW-1133">Transmembrane helix</keyword>
<evidence type="ECO:0000259" key="15">
    <source>
        <dbReference type="PROSITE" id="PS50885"/>
    </source>
</evidence>
<evidence type="ECO:0000256" key="5">
    <source>
        <dbReference type="ARBA" id="ARBA00022519"/>
    </source>
</evidence>
<dbReference type="SUPFAM" id="SSF58104">
    <property type="entry name" value="Methyl-accepting chemotaxis protein (MCP) signaling domain"/>
    <property type="match status" value="1"/>
</dbReference>
<dbReference type="OrthoDB" id="2489132at2"/>
<dbReference type="FunFam" id="1.10.287.950:FF:000001">
    <property type="entry name" value="Methyl-accepting chemotaxis sensory transducer"/>
    <property type="match status" value="1"/>
</dbReference>
<accession>K2ILH5</accession>
<evidence type="ECO:0000256" key="12">
    <source>
        <dbReference type="SAM" id="Phobius"/>
    </source>
</evidence>
<dbReference type="PROSITE" id="PS50111">
    <property type="entry name" value="CHEMOTAXIS_TRANSDUC_2"/>
    <property type="match status" value="1"/>
</dbReference>
<evidence type="ECO:0000256" key="1">
    <source>
        <dbReference type="ARBA" id="ARBA00004429"/>
    </source>
</evidence>
<dbReference type="InterPro" id="IPR003660">
    <property type="entry name" value="HAMP_dom"/>
</dbReference>
<dbReference type="PRINTS" id="PR00260">
    <property type="entry name" value="CHEMTRNSDUCR"/>
</dbReference>
<evidence type="ECO:0000256" key="7">
    <source>
        <dbReference type="ARBA" id="ARBA00022989"/>
    </source>
</evidence>
<evidence type="ECO:0000256" key="8">
    <source>
        <dbReference type="ARBA" id="ARBA00023136"/>
    </source>
</evidence>
<dbReference type="PANTHER" id="PTHR32089">
    <property type="entry name" value="METHYL-ACCEPTING CHEMOTAXIS PROTEIN MCPB"/>
    <property type="match status" value="1"/>
</dbReference>
<dbReference type="InterPro" id="IPR004090">
    <property type="entry name" value="Chemotax_Me-accpt_rcpt"/>
</dbReference>
<dbReference type="Pfam" id="PF02743">
    <property type="entry name" value="dCache_1"/>
    <property type="match status" value="1"/>
</dbReference>
<dbReference type="GO" id="GO:0005886">
    <property type="term" value="C:plasma membrane"/>
    <property type="evidence" value="ECO:0007669"/>
    <property type="project" value="UniProtKB-SubCell"/>
</dbReference>
<dbReference type="InterPro" id="IPR000727">
    <property type="entry name" value="T_SNARE_dom"/>
</dbReference>
<dbReference type="SMART" id="SM00304">
    <property type="entry name" value="HAMP"/>
    <property type="match status" value="2"/>
</dbReference>
<dbReference type="PROSITE" id="PS50192">
    <property type="entry name" value="T_SNARE"/>
    <property type="match status" value="1"/>
</dbReference>
<keyword evidence="2" id="KW-1003">Cell membrane</keyword>
<feature type="domain" description="T-SNARE coiled-coil homology" evidence="14">
    <location>
        <begin position="569"/>
        <end position="618"/>
    </location>
</feature>
<evidence type="ECO:0000313" key="16">
    <source>
        <dbReference type="EMBL" id="EKE70996.1"/>
    </source>
</evidence>
<dbReference type="InterPro" id="IPR004089">
    <property type="entry name" value="MCPsignal_dom"/>
</dbReference>
<organism evidence="16 17">
    <name type="scientific">Gallaecimonas xiamenensis 3-C-1</name>
    <dbReference type="NCBI Taxonomy" id="745411"/>
    <lineage>
        <taxon>Bacteria</taxon>
        <taxon>Pseudomonadati</taxon>
        <taxon>Pseudomonadota</taxon>
        <taxon>Gammaproteobacteria</taxon>
        <taxon>Enterobacterales</taxon>
        <taxon>Gallaecimonadaceae</taxon>
        <taxon>Gallaecimonas</taxon>
    </lineage>
</organism>
<feature type="transmembrane region" description="Helical" evidence="12">
    <location>
        <begin position="286"/>
        <end position="308"/>
    </location>
</feature>
<dbReference type="eggNOG" id="COG0840">
    <property type="taxonomic scope" value="Bacteria"/>
</dbReference>
<proteinExistence type="inferred from homology"/>
<evidence type="ECO:0000256" key="2">
    <source>
        <dbReference type="ARBA" id="ARBA00022475"/>
    </source>
</evidence>
<gene>
    <name evidence="16" type="ORF">B3C1_13409</name>
</gene>
<dbReference type="PROSITE" id="PS50885">
    <property type="entry name" value="HAMP"/>
    <property type="match status" value="1"/>
</dbReference>
<dbReference type="CDD" id="cd12912">
    <property type="entry name" value="PDC2_MCP_like"/>
    <property type="match status" value="1"/>
</dbReference>
<feature type="transmembrane region" description="Helical" evidence="12">
    <location>
        <begin position="12"/>
        <end position="31"/>
    </location>
</feature>
<protein>
    <submittedName>
        <fullName evidence="16">Methyl-accepting chemotaxis protein</fullName>
    </submittedName>
</protein>
<dbReference type="GO" id="GO:0004888">
    <property type="term" value="F:transmembrane signaling receptor activity"/>
    <property type="evidence" value="ECO:0007669"/>
    <property type="project" value="InterPro"/>
</dbReference>
<name>K2ILH5_9GAMM</name>
<sequence>MLISLSIRARLIWVTSVLVTLALSLTAFITLQNERQLVTDKVTQDELPAKLASIRNDILADLKPAMASAAQLANDPFIKQWIADGEPQDERQKLMEAKLRTLTRIFHADTAFVATLKQQAFTEQGFQSNFDRHTPYFEWFFSFKDTGKEQQRVFEVDVSGVARLFVDVAIKDAQGRFLGAAGLGFNVSALTDRIRAQRINQSGFIYLADHKGTVQVHPDSTLIGTPLGDAGKALAKKISDRMPVAISEVNRNGKAALLAAAKVPELDWILLGEVPKSEVLAAVDKATLTTLVVAISVLLVTVLLAVVLGNSIARPIRDVAQQLSQVGAGGGDLSVRIPVRGQDELAQLAGGFNQFVAQLQDMVRDMANTSQAQHQQADAVKGIAERGSNAAMQVRDQTTQVATAINQMGATVQEIASNAASAARLAQEATDQAEEGRSDVNGNINTIGALSGQLDKAAEVIERVAAHSVNIGSILDVIRSISDQTNLLALNAAIEAARAGDAGRGFAVVADEVRSLASRTAQSTEEIQAMIGQLQQEAQSAVVTMTDGKSMAGDAVDAINRLGQLFIAITHKVVQIADMNLQVATATEEQSTVVNDIHRSVEGINLSSQDASQAASASADTARQLHGLSEQLMARVRQFRH</sequence>
<comment type="subcellular location">
    <subcellularLocation>
        <location evidence="1">Cell inner membrane</location>
        <topology evidence="1">Multi-pass membrane protein</topology>
    </subcellularLocation>
</comment>
<dbReference type="InterPro" id="IPR033479">
    <property type="entry name" value="dCache_1"/>
</dbReference>
<dbReference type="GO" id="GO:0006935">
    <property type="term" value="P:chemotaxis"/>
    <property type="evidence" value="ECO:0007669"/>
    <property type="project" value="UniProtKB-KW"/>
</dbReference>
<evidence type="ECO:0000256" key="4">
    <source>
        <dbReference type="ARBA" id="ARBA00022500"/>
    </source>
</evidence>
<keyword evidence="3" id="KW-0488">Methylation</keyword>
<dbReference type="Gene3D" id="3.30.450.20">
    <property type="entry name" value="PAS domain"/>
    <property type="match status" value="1"/>
</dbReference>
<keyword evidence="5" id="KW-0997">Cell inner membrane</keyword>
<evidence type="ECO:0000256" key="11">
    <source>
        <dbReference type="PROSITE-ProRule" id="PRU00284"/>
    </source>
</evidence>
<feature type="domain" description="Methyl-accepting transducer" evidence="13">
    <location>
        <begin position="369"/>
        <end position="605"/>
    </location>
</feature>
<dbReference type="CDD" id="cd06225">
    <property type="entry name" value="HAMP"/>
    <property type="match status" value="1"/>
</dbReference>
<keyword evidence="4" id="KW-0145">Chemotaxis</keyword>
<evidence type="ECO:0000259" key="14">
    <source>
        <dbReference type="PROSITE" id="PS50192"/>
    </source>
</evidence>
<keyword evidence="8 12" id="KW-0472">Membrane</keyword>
<reference evidence="16 17" key="1">
    <citation type="journal article" date="2012" name="J. Bacteriol.">
        <title>Genome Sequence of Gallaecimonas xiamenensis Type Strain 3-C-1.</title>
        <authorList>
            <person name="Lai Q."/>
            <person name="Wang L."/>
            <person name="Wang W."/>
            <person name="Shao Z."/>
        </authorList>
    </citation>
    <scope>NUCLEOTIDE SEQUENCE [LARGE SCALE GENOMIC DNA]</scope>
    <source>
        <strain evidence="16 17">3-C-1</strain>
    </source>
</reference>
<dbReference type="STRING" id="745411.B3C1_13409"/>
<evidence type="ECO:0000256" key="6">
    <source>
        <dbReference type="ARBA" id="ARBA00022692"/>
    </source>
</evidence>
<dbReference type="GO" id="GO:0007165">
    <property type="term" value="P:signal transduction"/>
    <property type="evidence" value="ECO:0007669"/>
    <property type="project" value="UniProtKB-KW"/>
</dbReference>
<evidence type="ECO:0000256" key="10">
    <source>
        <dbReference type="ARBA" id="ARBA00029447"/>
    </source>
</evidence>
<comment type="similarity">
    <text evidence="10">Belongs to the methyl-accepting chemotaxis (MCP) protein family.</text>
</comment>
<dbReference type="Pfam" id="PF00672">
    <property type="entry name" value="HAMP"/>
    <property type="match status" value="1"/>
</dbReference>
<keyword evidence="6 12" id="KW-0812">Transmembrane</keyword>
<dbReference type="Pfam" id="PF00015">
    <property type="entry name" value="MCPsignal"/>
    <property type="match status" value="1"/>
</dbReference>
<dbReference type="AlphaFoldDB" id="K2ILH5"/>